<evidence type="ECO:0000259" key="1">
    <source>
        <dbReference type="Pfam" id="PF13280"/>
    </source>
</evidence>
<evidence type="ECO:0000313" key="5">
    <source>
        <dbReference type="Proteomes" id="UP000307000"/>
    </source>
</evidence>
<sequence>MLNLHETPTRIGYCRHVSTKQSEGPSRAERLTSLIYALSTSQRKWTAERIGDYLNPGGNPEAREKAIERAKDEIRNEFGLRLVTEDYDGVLHYRIDTTDWYLPPIAFSAAESALIALAATLWKDSKLQALARSATERLTGAQPSTEDIAPYLGSYLPRLSMDDPNFKACALAVFNRKSVHFTYRDAGGQHSERTVDVWGIGQRYGQWYFTGYDHTRNERRVFRLSRITGSFTLSTLPKGSTYHPRPEGFSMSQVLQDFDLQHHAELATVRIHAEAALPLRARALETTPAEPGTPGDTLVIAYADQEAFATELAGYGPHLSVLGPQALAEQVASLLEQARTRQRQVAERYAGLEVKYQPRRSTGRGTTAQQVMRNIDMIQYVVAQGGATVAELAERYELSPAKVRQELALIMMCGVPGGQHDELINVNDGDLDTDWVSISNAALLAEPQKLAPMEAVAVLGGLNALASIPNFEHRATLDSALAKLNEAVARFEGWNGALGFALNQVREQDADALLARAVREHQVVRIDYYSLSSGSHHERDIEPIRFVEDGQRRYLRAWCRTRKKILTFRLDRILAANTTGEHFTLGRRHEDSGQPQLRYAATEQDPQVELFIDQSRVAQIEAYQPDAWSKKIDGGYLAKVRFSHYSVLAPLVARHGGRIAVVAPAEAVDYVNTWLGAERNTNEDDS</sequence>
<proteinExistence type="predicted"/>
<evidence type="ECO:0008006" key="6">
    <source>
        <dbReference type="Google" id="ProtNLM"/>
    </source>
</evidence>
<feature type="domain" description="WYL" evidence="1">
    <location>
        <begin position="513"/>
        <end position="576"/>
    </location>
</feature>
<dbReference type="InterPro" id="IPR051534">
    <property type="entry name" value="CBASS_pafABC_assoc_protein"/>
</dbReference>
<feature type="domain" description="PafC HTH" evidence="2">
    <location>
        <begin position="369"/>
        <end position="485"/>
    </location>
</feature>
<dbReference type="Pfam" id="PF25583">
    <property type="entry name" value="WCX"/>
    <property type="match status" value="1"/>
</dbReference>
<dbReference type="EMBL" id="CP034412">
    <property type="protein sequence ID" value="QCY47145.1"/>
    <property type="molecule type" value="Genomic_DNA"/>
</dbReference>
<dbReference type="AlphaFoldDB" id="A0A5B7WV23"/>
<dbReference type="InterPro" id="IPR057727">
    <property type="entry name" value="WCX_dom"/>
</dbReference>
<dbReference type="InterPro" id="IPR026881">
    <property type="entry name" value="WYL_dom"/>
</dbReference>
<dbReference type="PANTHER" id="PTHR34580">
    <property type="match status" value="1"/>
</dbReference>
<evidence type="ECO:0000313" key="4">
    <source>
        <dbReference type="EMBL" id="QCY47145.1"/>
    </source>
</evidence>
<accession>A0A5B7WV23</accession>
<name>A0A5B7WV23_9MICC</name>
<reference evidence="4 5" key="1">
    <citation type="submission" date="2018-12" db="EMBL/GenBank/DDBJ databases">
        <title>Complete Genome Sequence of Glutamicibacter creatinolyticus strain LGCM259,isolated from an abscess of a 12-year-old mare in Italy.</title>
        <authorList>
            <person name="Santos R.G."/>
            <person name="Silva A.L."/>
            <person name="Seyffert N."/>
            <person name="Castro T.L.P."/>
            <person name="Attili A.R."/>
            <person name="Rifici C."/>
            <person name="Mazzullo G."/>
            <person name="Brenig B."/>
            <person name="Venanzi F."/>
            <person name="Azevedo V."/>
        </authorList>
    </citation>
    <scope>NUCLEOTIDE SEQUENCE [LARGE SCALE GENOMIC DNA]</scope>
    <source>
        <strain evidence="4 5">LGCM 259</strain>
    </source>
</reference>
<dbReference type="Pfam" id="PF19187">
    <property type="entry name" value="HTH_PafC"/>
    <property type="match status" value="1"/>
</dbReference>
<evidence type="ECO:0000259" key="3">
    <source>
        <dbReference type="Pfam" id="PF25583"/>
    </source>
</evidence>
<dbReference type="PROSITE" id="PS52050">
    <property type="entry name" value="WYL"/>
    <property type="match status" value="2"/>
</dbReference>
<evidence type="ECO:0000259" key="2">
    <source>
        <dbReference type="Pfam" id="PF19187"/>
    </source>
</evidence>
<keyword evidence="5" id="KW-1185">Reference proteome</keyword>
<feature type="domain" description="WYL" evidence="1">
    <location>
        <begin position="165"/>
        <end position="228"/>
    </location>
</feature>
<organism evidence="4 5">
    <name type="scientific">Glutamicibacter creatinolyticus</name>
    <dbReference type="NCBI Taxonomy" id="162496"/>
    <lineage>
        <taxon>Bacteria</taxon>
        <taxon>Bacillati</taxon>
        <taxon>Actinomycetota</taxon>
        <taxon>Actinomycetes</taxon>
        <taxon>Micrococcales</taxon>
        <taxon>Micrococcaceae</taxon>
        <taxon>Glutamicibacter</taxon>
    </lineage>
</organism>
<gene>
    <name evidence="4" type="ORF">GcLGCM259_1414</name>
</gene>
<dbReference type="InterPro" id="IPR043839">
    <property type="entry name" value="PafC_HTH"/>
</dbReference>
<feature type="domain" description="WCX" evidence="3">
    <location>
        <begin position="265"/>
        <end position="338"/>
    </location>
</feature>
<dbReference type="KEGG" id="gcr:GcLGCM259_1414"/>
<dbReference type="Pfam" id="PF13280">
    <property type="entry name" value="WYL"/>
    <property type="match status" value="2"/>
</dbReference>
<dbReference type="PANTHER" id="PTHR34580:SF1">
    <property type="entry name" value="PROTEIN PAFC"/>
    <property type="match status" value="1"/>
</dbReference>
<protein>
    <recommendedName>
        <fullName evidence="6">WYL domain-containing protein</fullName>
    </recommendedName>
</protein>
<dbReference type="Proteomes" id="UP000307000">
    <property type="component" value="Chromosome"/>
</dbReference>